<dbReference type="InterPro" id="IPR052929">
    <property type="entry name" value="RNase_H-like_EbsB-rel"/>
</dbReference>
<dbReference type="Gene3D" id="3.30.420.10">
    <property type="entry name" value="Ribonuclease H-like superfamily/Ribonuclease H"/>
    <property type="match status" value="1"/>
</dbReference>
<keyword evidence="3" id="KW-1185">Reference proteome</keyword>
<dbReference type="Pfam" id="PF13456">
    <property type="entry name" value="RVT_3"/>
    <property type="match status" value="1"/>
</dbReference>
<accession>A0AAU9S7D1</accession>
<name>A0AAU9S7D1_THLAR</name>
<sequence>MRGITVDPTCKRCGVTEDELHILLLCPFAARVWDRTPVLHKPTAPDQLTLPQLLQSCCSMINLPPTGLASTPLYPWVFWNLWTCRNQLLFEDKSYTSEEVADKAFSDAKAWHSAQEMVAQHKVESSGPRPCPPKANTKPLFCFVDAAWDEKTGGSGLGWVLKDSSDITLFQNSGSQQYVSSALVAEGLALKAAITDAASSDITELSCYSDSKNLIALINGNGNSVELRSILHDIRVLSRAFSFISFSFIHRLNNAAADFVAKAALACTMSSPIVEV</sequence>
<dbReference type="PANTHER" id="PTHR47074">
    <property type="entry name" value="BNAC02G40300D PROTEIN"/>
    <property type="match status" value="1"/>
</dbReference>
<dbReference type="InterPro" id="IPR044730">
    <property type="entry name" value="RNase_H-like_dom_plant"/>
</dbReference>
<dbReference type="Proteomes" id="UP000836841">
    <property type="component" value="Chromosome 4"/>
</dbReference>
<dbReference type="InterPro" id="IPR012337">
    <property type="entry name" value="RNaseH-like_sf"/>
</dbReference>
<evidence type="ECO:0000313" key="2">
    <source>
        <dbReference type="EMBL" id="CAH2061332.1"/>
    </source>
</evidence>
<dbReference type="InterPro" id="IPR036397">
    <property type="entry name" value="RNaseH_sf"/>
</dbReference>
<dbReference type="InterPro" id="IPR002156">
    <property type="entry name" value="RNaseH_domain"/>
</dbReference>
<feature type="domain" description="RNase H type-1" evidence="1">
    <location>
        <begin position="144"/>
        <end position="264"/>
    </location>
</feature>
<dbReference type="GO" id="GO:0003676">
    <property type="term" value="F:nucleic acid binding"/>
    <property type="evidence" value="ECO:0007669"/>
    <property type="project" value="InterPro"/>
</dbReference>
<evidence type="ECO:0000259" key="1">
    <source>
        <dbReference type="Pfam" id="PF13456"/>
    </source>
</evidence>
<protein>
    <recommendedName>
        <fullName evidence="1">RNase H type-1 domain-containing protein</fullName>
    </recommendedName>
</protein>
<dbReference type="SUPFAM" id="SSF53098">
    <property type="entry name" value="Ribonuclease H-like"/>
    <property type="match status" value="1"/>
</dbReference>
<dbReference type="CDD" id="cd06222">
    <property type="entry name" value="RNase_H_like"/>
    <property type="match status" value="1"/>
</dbReference>
<dbReference type="AlphaFoldDB" id="A0AAU9S7D1"/>
<gene>
    <name evidence="2" type="ORF">TAV2_LOCUS14232</name>
</gene>
<evidence type="ECO:0000313" key="3">
    <source>
        <dbReference type="Proteomes" id="UP000836841"/>
    </source>
</evidence>
<dbReference type="GO" id="GO:0004523">
    <property type="term" value="F:RNA-DNA hybrid ribonuclease activity"/>
    <property type="evidence" value="ECO:0007669"/>
    <property type="project" value="InterPro"/>
</dbReference>
<organism evidence="2 3">
    <name type="scientific">Thlaspi arvense</name>
    <name type="common">Field penny-cress</name>
    <dbReference type="NCBI Taxonomy" id="13288"/>
    <lineage>
        <taxon>Eukaryota</taxon>
        <taxon>Viridiplantae</taxon>
        <taxon>Streptophyta</taxon>
        <taxon>Embryophyta</taxon>
        <taxon>Tracheophyta</taxon>
        <taxon>Spermatophyta</taxon>
        <taxon>Magnoliopsida</taxon>
        <taxon>eudicotyledons</taxon>
        <taxon>Gunneridae</taxon>
        <taxon>Pentapetalae</taxon>
        <taxon>rosids</taxon>
        <taxon>malvids</taxon>
        <taxon>Brassicales</taxon>
        <taxon>Brassicaceae</taxon>
        <taxon>Thlaspideae</taxon>
        <taxon>Thlaspi</taxon>
    </lineage>
</organism>
<proteinExistence type="predicted"/>
<dbReference type="EMBL" id="OU466860">
    <property type="protein sequence ID" value="CAH2061332.1"/>
    <property type="molecule type" value="Genomic_DNA"/>
</dbReference>
<reference evidence="2 3" key="1">
    <citation type="submission" date="2022-03" db="EMBL/GenBank/DDBJ databases">
        <authorList>
            <person name="Nunn A."/>
            <person name="Chopra R."/>
            <person name="Nunn A."/>
            <person name="Contreras Garrido A."/>
        </authorList>
    </citation>
    <scope>NUCLEOTIDE SEQUENCE [LARGE SCALE GENOMIC DNA]</scope>
</reference>
<dbReference type="PANTHER" id="PTHR47074:SF49">
    <property type="entry name" value="POLYNUCLEOTIDYL TRANSFERASE, RIBONUCLEASE H-LIKE SUPERFAMILY PROTEIN"/>
    <property type="match status" value="1"/>
</dbReference>